<dbReference type="AlphaFoldDB" id="A0A5D8QBX2"/>
<evidence type="ECO:0000256" key="5">
    <source>
        <dbReference type="ARBA" id="ARBA00023274"/>
    </source>
</evidence>
<comment type="caution">
    <text evidence="8">The sequence shown here is derived from an EMBL/GenBank/DDBJ whole genome shotgun (WGS) entry which is preliminary data.</text>
</comment>
<dbReference type="GO" id="GO:0019843">
    <property type="term" value="F:rRNA binding"/>
    <property type="evidence" value="ECO:0007669"/>
    <property type="project" value="UniProtKB-UniRule"/>
</dbReference>
<evidence type="ECO:0000256" key="4">
    <source>
        <dbReference type="ARBA" id="ARBA00022980"/>
    </source>
</evidence>
<dbReference type="PANTHER" id="PTHR21349:SF0">
    <property type="entry name" value="LARGE RIBOSOMAL SUBUNIT PROTEIN BL21M"/>
    <property type="match status" value="1"/>
</dbReference>
<dbReference type="SUPFAM" id="SSF141091">
    <property type="entry name" value="L21p-like"/>
    <property type="match status" value="1"/>
</dbReference>
<dbReference type="InterPro" id="IPR001787">
    <property type="entry name" value="Ribosomal_bL21"/>
</dbReference>
<dbReference type="HAMAP" id="MF_01363">
    <property type="entry name" value="Ribosomal_bL21"/>
    <property type="match status" value="1"/>
</dbReference>
<evidence type="ECO:0000313" key="8">
    <source>
        <dbReference type="EMBL" id="TZE82235.1"/>
    </source>
</evidence>
<proteinExistence type="inferred from homology"/>
<organism evidence="8 9">
    <name type="scientific">Calorimonas adulescens</name>
    <dbReference type="NCBI Taxonomy" id="2606906"/>
    <lineage>
        <taxon>Bacteria</taxon>
        <taxon>Bacillati</taxon>
        <taxon>Bacillota</taxon>
        <taxon>Clostridia</taxon>
        <taxon>Thermoanaerobacterales</taxon>
        <taxon>Thermoanaerobacteraceae</taxon>
        <taxon>Calorimonas</taxon>
    </lineage>
</organism>
<keyword evidence="9" id="KW-1185">Reference proteome</keyword>
<evidence type="ECO:0000256" key="3">
    <source>
        <dbReference type="ARBA" id="ARBA00022884"/>
    </source>
</evidence>
<sequence>MYALIETGGKQYRVAEGDVIRVEKLNASVGSEVNLDKVLLVKKDDNSVEVGTPTIQGATVQAEVIAQGKAPKIIVYKYKAKKNERKKKGHRQPYTELKINKINY</sequence>
<dbReference type="PROSITE" id="PS01169">
    <property type="entry name" value="RIBOSOMAL_L21"/>
    <property type="match status" value="1"/>
</dbReference>
<accession>A0A5D8QBX2</accession>
<dbReference type="PANTHER" id="PTHR21349">
    <property type="entry name" value="50S RIBOSOMAL PROTEIN L21"/>
    <property type="match status" value="1"/>
</dbReference>
<evidence type="ECO:0000256" key="1">
    <source>
        <dbReference type="ARBA" id="ARBA00008563"/>
    </source>
</evidence>
<dbReference type="Proteomes" id="UP000322976">
    <property type="component" value="Unassembled WGS sequence"/>
</dbReference>
<dbReference type="RefSeq" id="WP_149544994.1">
    <property type="nucleotide sequence ID" value="NZ_VTPS01000007.1"/>
</dbReference>
<evidence type="ECO:0000256" key="7">
    <source>
        <dbReference type="RuleBase" id="RU000562"/>
    </source>
</evidence>
<dbReference type="InterPro" id="IPR028909">
    <property type="entry name" value="bL21-like"/>
</dbReference>
<evidence type="ECO:0000256" key="2">
    <source>
        <dbReference type="ARBA" id="ARBA00022730"/>
    </source>
</evidence>
<name>A0A5D8QBX2_9THEO</name>
<keyword evidence="5 6" id="KW-0687">Ribonucleoprotein</keyword>
<comment type="function">
    <text evidence="6 7">This protein binds to 23S rRNA in the presence of protein L20.</text>
</comment>
<dbReference type="GO" id="GO:0005737">
    <property type="term" value="C:cytoplasm"/>
    <property type="evidence" value="ECO:0007669"/>
    <property type="project" value="UniProtKB-ARBA"/>
</dbReference>
<reference evidence="8 9" key="1">
    <citation type="submission" date="2019-08" db="EMBL/GenBank/DDBJ databases">
        <title>Calorimonas adulescens gen. nov., sp. nov., an anaerobic thermophilic bacterium from Sakhalin hot spring.</title>
        <authorList>
            <person name="Khomyakova M.A."/>
            <person name="Merkel A.Y."/>
            <person name="Novikov A."/>
            <person name="Bonch-Osmolovskaya E.A."/>
            <person name="Slobodkin A.I."/>
        </authorList>
    </citation>
    <scope>NUCLEOTIDE SEQUENCE [LARGE SCALE GENOMIC DNA]</scope>
    <source>
        <strain evidence="8 9">A05MB</strain>
    </source>
</reference>
<dbReference type="NCBIfam" id="TIGR00061">
    <property type="entry name" value="L21"/>
    <property type="match status" value="1"/>
</dbReference>
<dbReference type="EMBL" id="VTPS01000007">
    <property type="protein sequence ID" value="TZE82235.1"/>
    <property type="molecule type" value="Genomic_DNA"/>
</dbReference>
<keyword evidence="2 6" id="KW-0699">rRNA-binding</keyword>
<comment type="subunit">
    <text evidence="6">Part of the 50S ribosomal subunit. Contacts protein L20.</text>
</comment>
<dbReference type="InterPro" id="IPR018258">
    <property type="entry name" value="Ribosomal_bL21_CS"/>
</dbReference>
<dbReference type="InterPro" id="IPR036164">
    <property type="entry name" value="bL21-like_sf"/>
</dbReference>
<gene>
    <name evidence="6 8" type="primary">rplU</name>
    <name evidence="8" type="ORF">FWJ32_05610</name>
</gene>
<comment type="similarity">
    <text evidence="1 6 7">Belongs to the bacterial ribosomal protein bL21 family.</text>
</comment>
<evidence type="ECO:0000313" key="9">
    <source>
        <dbReference type="Proteomes" id="UP000322976"/>
    </source>
</evidence>
<dbReference type="Pfam" id="PF00829">
    <property type="entry name" value="Ribosomal_L21p"/>
    <property type="match status" value="1"/>
</dbReference>
<dbReference type="GO" id="GO:1990904">
    <property type="term" value="C:ribonucleoprotein complex"/>
    <property type="evidence" value="ECO:0007669"/>
    <property type="project" value="UniProtKB-KW"/>
</dbReference>
<evidence type="ECO:0000256" key="6">
    <source>
        <dbReference type="HAMAP-Rule" id="MF_01363"/>
    </source>
</evidence>
<protein>
    <recommendedName>
        <fullName evidence="6">Large ribosomal subunit protein bL21</fullName>
    </recommendedName>
</protein>
<dbReference type="GO" id="GO:0006412">
    <property type="term" value="P:translation"/>
    <property type="evidence" value="ECO:0007669"/>
    <property type="project" value="UniProtKB-UniRule"/>
</dbReference>
<keyword evidence="4 6" id="KW-0689">Ribosomal protein</keyword>
<dbReference type="GO" id="GO:0003735">
    <property type="term" value="F:structural constituent of ribosome"/>
    <property type="evidence" value="ECO:0007669"/>
    <property type="project" value="InterPro"/>
</dbReference>
<dbReference type="GO" id="GO:0005840">
    <property type="term" value="C:ribosome"/>
    <property type="evidence" value="ECO:0007669"/>
    <property type="project" value="UniProtKB-KW"/>
</dbReference>
<keyword evidence="3 6" id="KW-0694">RNA-binding</keyword>